<name>A0A2M9XFR3_9LEPT</name>
<dbReference type="RefSeq" id="WP_100705377.1">
    <property type="nucleotide sequence ID" value="NZ_NPDL01000002.1"/>
</dbReference>
<comment type="caution">
    <text evidence="2">The sequence shown here is derived from an EMBL/GenBank/DDBJ whole genome shotgun (WGS) entry which is preliminary data.</text>
</comment>
<keyword evidence="1" id="KW-0472">Membrane</keyword>
<dbReference type="AlphaFoldDB" id="A0A2M9XFR3"/>
<reference evidence="2 3" key="1">
    <citation type="submission" date="2017-07" db="EMBL/GenBank/DDBJ databases">
        <title>Leptospira spp. isolated from tropical soils.</title>
        <authorList>
            <person name="Thibeaux R."/>
            <person name="Iraola G."/>
            <person name="Ferres I."/>
            <person name="Bierque E."/>
            <person name="Girault D."/>
            <person name="Soupe-Gilbert M.-E."/>
            <person name="Picardeau M."/>
            <person name="Goarant C."/>
        </authorList>
    </citation>
    <scope>NUCLEOTIDE SEQUENCE [LARGE SCALE GENOMIC DNA]</scope>
    <source>
        <strain evidence="2 3">MCA1-C-A1</strain>
    </source>
</reference>
<feature type="transmembrane region" description="Helical" evidence="1">
    <location>
        <begin position="6"/>
        <end position="26"/>
    </location>
</feature>
<dbReference type="OrthoDB" id="345802at2"/>
<evidence type="ECO:0000313" key="3">
    <source>
        <dbReference type="Proteomes" id="UP000232196"/>
    </source>
</evidence>
<sequence length="232" mass="26219">MFFNKYISISIILIFFSVNCSYSGFLNSGSMRIAIKKESVKSTYLLGYIENRDNHFDPYNTKNLSNMLKFELLNAGYGILVLDDYIKVTEDSASREIGSKKEPKDILAQLAENAKMSGGGVSPGGQDSGFLSPDYSSKLLRESEIKTVQAVTHFDFFIQGALAMNDNRKILDKIENGILFLEIFDKNGKFVSGINYTVEGRTLTEAELLKSICSRVIDKLEKREDPKPWWKF</sequence>
<organism evidence="2 3">
    <name type="scientific">Leptospira hartskeerlii</name>
    <dbReference type="NCBI Taxonomy" id="2023177"/>
    <lineage>
        <taxon>Bacteria</taxon>
        <taxon>Pseudomonadati</taxon>
        <taxon>Spirochaetota</taxon>
        <taxon>Spirochaetia</taxon>
        <taxon>Leptospirales</taxon>
        <taxon>Leptospiraceae</taxon>
        <taxon>Leptospira</taxon>
    </lineage>
</organism>
<dbReference type="Proteomes" id="UP000232196">
    <property type="component" value="Unassembled WGS sequence"/>
</dbReference>
<keyword evidence="3" id="KW-1185">Reference proteome</keyword>
<gene>
    <name evidence="2" type="ORF">CH357_03380</name>
</gene>
<evidence type="ECO:0008006" key="4">
    <source>
        <dbReference type="Google" id="ProtNLM"/>
    </source>
</evidence>
<protein>
    <recommendedName>
        <fullName evidence="4">Lipoprotein</fullName>
    </recommendedName>
</protein>
<keyword evidence="1" id="KW-1133">Transmembrane helix</keyword>
<proteinExistence type="predicted"/>
<dbReference type="NCBIfam" id="NF033169">
    <property type="entry name" value="lipo_LIC10494"/>
    <property type="match status" value="1"/>
</dbReference>
<dbReference type="EMBL" id="NPDN01000002">
    <property type="protein sequence ID" value="PJZ26551.1"/>
    <property type="molecule type" value="Genomic_DNA"/>
</dbReference>
<keyword evidence="1" id="KW-0812">Transmembrane</keyword>
<evidence type="ECO:0000313" key="2">
    <source>
        <dbReference type="EMBL" id="PJZ26551.1"/>
    </source>
</evidence>
<evidence type="ECO:0000256" key="1">
    <source>
        <dbReference type="SAM" id="Phobius"/>
    </source>
</evidence>
<accession>A0A2M9XFR3</accession>